<dbReference type="AlphaFoldDB" id="A0A4P7DBB5"/>
<keyword evidence="2" id="KW-1185">Reference proteome</keyword>
<name>A0A4P7DBB5_9BURK</name>
<dbReference type="Proteomes" id="UP000295727">
    <property type="component" value="Plasmid unnamed1"/>
</dbReference>
<dbReference type="RefSeq" id="WP_134760139.1">
    <property type="nucleotide sequence ID" value="NZ_CP038152.1"/>
</dbReference>
<dbReference type="GeneID" id="39650165"/>
<evidence type="ECO:0000313" key="2">
    <source>
        <dbReference type="Proteomes" id="UP000295727"/>
    </source>
</evidence>
<dbReference type="KEGG" id="ppai:E1956_43835"/>
<accession>A0A4P7DBB5</accession>
<reference evidence="1 2" key="1">
    <citation type="submission" date="2019-03" db="EMBL/GenBank/DDBJ databases">
        <title>Paraburkholderia sp. 7MH5, isolated from subtropical forest soil.</title>
        <authorList>
            <person name="Gao Z.-H."/>
            <person name="Qiu L.-H."/>
        </authorList>
    </citation>
    <scope>NUCLEOTIDE SEQUENCE [LARGE SCALE GENOMIC DNA]</scope>
    <source>
        <strain evidence="1 2">7MH5</strain>
        <plasmid evidence="1 2">unnamed1</plasmid>
    </source>
</reference>
<dbReference type="EMBL" id="CP038152">
    <property type="protein sequence ID" value="QBR04092.1"/>
    <property type="molecule type" value="Genomic_DNA"/>
</dbReference>
<sequence>MTCFSIGLFDVYVDVFVINRGVGHPPGEPEFFGFWGEIVPAGGMRTFSAAHHFRSVEKQGYTDRKEAIKQGREHAEGLLRSCERYLPG</sequence>
<protein>
    <submittedName>
        <fullName evidence="1">Uncharacterized protein</fullName>
    </submittedName>
</protein>
<keyword evidence="1" id="KW-0614">Plasmid</keyword>
<geneLocation type="plasmid" evidence="1 2">
    <name>unnamed1</name>
</geneLocation>
<proteinExistence type="predicted"/>
<evidence type="ECO:0000313" key="1">
    <source>
        <dbReference type="EMBL" id="QBR04092.1"/>
    </source>
</evidence>
<organism evidence="1 2">
    <name type="scientific">Paraburkholderia pallida</name>
    <dbReference type="NCBI Taxonomy" id="2547399"/>
    <lineage>
        <taxon>Bacteria</taxon>
        <taxon>Pseudomonadati</taxon>
        <taxon>Pseudomonadota</taxon>
        <taxon>Betaproteobacteria</taxon>
        <taxon>Burkholderiales</taxon>
        <taxon>Burkholderiaceae</taxon>
        <taxon>Paraburkholderia</taxon>
    </lineage>
</organism>
<gene>
    <name evidence="1" type="ORF">E1956_43835</name>
</gene>